<dbReference type="PANTHER" id="PTHR21419">
    <property type="match status" value="1"/>
</dbReference>
<sequence>MYPPIAVGDLNADGVTDLAVMMAEQENPASQVRRWLETVCGQSGKTIWQSDFNESDFVTPATLDVPEPFRWFYGSAAAVTSTGGIQSDFSVNGIRRQLSRLERTGYFHHVPSPALLASWNTANAALPKQLTMMVGSRLIAYDTATGTPLDQPIDCGVQPSRAPIVIDVDGDGADEVILTQSLPAVIAPAATSPTSRVRIAVWSLAYARMLWTSDVQAELPVAGWSRTIIDPPQWPLVVDLDDDGRSELIFPSGTSKANGNRLRAWGEIEVRDATTGTLRWKRKLKTMDQQVDHFLVGPDINNDGISDVFTATLWSREFDLYVDALSGRDGTSLWVGRHPLTGPTESASYRLGPPLWWNTGSDGWPQFLVPVHPLQGHDKLSRAVAFSAGTGEVTREGPNLVAFEAAATQQHGLEDLFAFVPRQPTSLDAGGELIGFRGKPRELWNRMGERWSATVDLNHDGVLDLTRVWPDGTIMAASGRDGRMLWETQLPEKDMHHLRVVAAVPRHAGSLGAGFLADDNQLHQPKVNSKNRQSAPGDFDRDGTIDLLAYVSNLAKPEPSVPLFALSGSTGRRIWAADFHARF</sequence>
<dbReference type="EMBL" id="ANOG01000836">
    <property type="protein sequence ID" value="EMI17239.1"/>
    <property type="molecule type" value="Genomic_DNA"/>
</dbReference>
<dbReference type="InterPro" id="IPR028994">
    <property type="entry name" value="Integrin_alpha_N"/>
</dbReference>
<dbReference type="AlphaFoldDB" id="M5RTF1"/>
<dbReference type="InterPro" id="IPR045232">
    <property type="entry name" value="FAM234"/>
</dbReference>
<accession>M5RTF1</accession>
<proteinExistence type="predicted"/>
<dbReference type="GO" id="GO:0016020">
    <property type="term" value="C:membrane"/>
    <property type="evidence" value="ECO:0007669"/>
    <property type="project" value="UniProtKB-SubCell"/>
</dbReference>
<dbReference type="Proteomes" id="UP000011991">
    <property type="component" value="Unassembled WGS sequence"/>
</dbReference>
<comment type="subcellular location">
    <subcellularLocation>
        <location evidence="1">Membrane</location>
        <topology evidence="1">Single-pass membrane protein</topology>
    </subcellularLocation>
</comment>
<protein>
    <submittedName>
        <fullName evidence="5">Uncharacterized protein</fullName>
    </submittedName>
</protein>
<keyword evidence="4" id="KW-0472">Membrane</keyword>
<evidence type="ECO:0000256" key="3">
    <source>
        <dbReference type="ARBA" id="ARBA00022989"/>
    </source>
</evidence>
<evidence type="ECO:0000313" key="5">
    <source>
        <dbReference type="EMBL" id="EMI17239.1"/>
    </source>
</evidence>
<evidence type="ECO:0000256" key="2">
    <source>
        <dbReference type="ARBA" id="ARBA00022692"/>
    </source>
</evidence>
<keyword evidence="2" id="KW-0812">Transmembrane</keyword>
<name>M5RTF1_9BACT</name>
<dbReference type="PANTHER" id="PTHR21419:SF30">
    <property type="entry name" value="IG-LIKE DOMAIN-CONTAINING PROTEIN"/>
    <property type="match status" value="1"/>
</dbReference>
<keyword evidence="3" id="KW-1133">Transmembrane helix</keyword>
<organism evidence="5 6">
    <name type="scientific">Rhodopirellula maiorica SM1</name>
    <dbReference type="NCBI Taxonomy" id="1265738"/>
    <lineage>
        <taxon>Bacteria</taxon>
        <taxon>Pseudomonadati</taxon>
        <taxon>Planctomycetota</taxon>
        <taxon>Planctomycetia</taxon>
        <taxon>Pirellulales</taxon>
        <taxon>Pirellulaceae</taxon>
        <taxon>Novipirellula</taxon>
    </lineage>
</organism>
<dbReference type="SUPFAM" id="SSF69318">
    <property type="entry name" value="Integrin alpha N-terminal domain"/>
    <property type="match status" value="1"/>
</dbReference>
<comment type="caution">
    <text evidence="5">The sequence shown here is derived from an EMBL/GenBank/DDBJ whole genome shotgun (WGS) entry which is preliminary data.</text>
</comment>
<evidence type="ECO:0000256" key="1">
    <source>
        <dbReference type="ARBA" id="ARBA00004167"/>
    </source>
</evidence>
<evidence type="ECO:0000256" key="4">
    <source>
        <dbReference type="ARBA" id="ARBA00023136"/>
    </source>
</evidence>
<evidence type="ECO:0000313" key="6">
    <source>
        <dbReference type="Proteomes" id="UP000011991"/>
    </source>
</evidence>
<reference evidence="5 6" key="1">
    <citation type="journal article" date="2013" name="Mar. Genomics">
        <title>Expression of sulfatases in Rhodopirellula baltica and the diversity of sulfatases in the genus Rhodopirellula.</title>
        <authorList>
            <person name="Wegner C.E."/>
            <person name="Richter-Heitmann T."/>
            <person name="Klindworth A."/>
            <person name="Klockow C."/>
            <person name="Richter M."/>
            <person name="Achstetter T."/>
            <person name="Glockner F.O."/>
            <person name="Harder J."/>
        </authorList>
    </citation>
    <scope>NUCLEOTIDE SEQUENCE [LARGE SCALE GENOMIC DNA]</scope>
    <source>
        <strain evidence="5 6">SM1</strain>
    </source>
</reference>
<gene>
    <name evidence="5" type="ORF">RMSM_05834</name>
</gene>
<keyword evidence="6" id="KW-1185">Reference proteome</keyword>
<feature type="non-terminal residue" evidence="5">
    <location>
        <position position="583"/>
    </location>
</feature>